<name>A0A0Q3J1H7_BRADI</name>
<reference evidence="3" key="3">
    <citation type="submission" date="2018-08" db="UniProtKB">
        <authorList>
            <consortium name="EnsemblPlants"/>
        </authorList>
    </citation>
    <scope>IDENTIFICATION</scope>
    <source>
        <strain evidence="3">cv. Bd21</strain>
    </source>
</reference>
<reference evidence="2 3" key="1">
    <citation type="journal article" date="2010" name="Nature">
        <title>Genome sequencing and analysis of the model grass Brachypodium distachyon.</title>
        <authorList>
            <consortium name="International Brachypodium Initiative"/>
        </authorList>
    </citation>
    <scope>NUCLEOTIDE SEQUENCE [LARGE SCALE GENOMIC DNA]</scope>
    <source>
        <strain evidence="2 3">Bd21</strain>
    </source>
</reference>
<gene>
    <name evidence="2" type="ORF">BRADI_2g26813v3</name>
</gene>
<dbReference type="Gramene" id="KQK06524">
    <property type="protein sequence ID" value="KQK06524"/>
    <property type="gene ID" value="BRADI_2g26813v3"/>
</dbReference>
<protein>
    <submittedName>
        <fullName evidence="2 3">Uncharacterized protein</fullName>
    </submittedName>
</protein>
<dbReference type="Proteomes" id="UP000008810">
    <property type="component" value="Chromosome 2"/>
</dbReference>
<evidence type="ECO:0000256" key="1">
    <source>
        <dbReference type="SAM" id="MobiDB-lite"/>
    </source>
</evidence>
<sequence>MGRHGDGGDGSFLDGEEERSRGSQRRLSISSLYLSVSQHVRPSFSLLPLSISESSSCQHLLLRPSPVLDDGHIGGKWVRVCPI</sequence>
<accession>A0A0Q3J1H7</accession>
<evidence type="ECO:0000313" key="3">
    <source>
        <dbReference type="EnsemblPlants" id="KQK06524"/>
    </source>
</evidence>
<reference evidence="2" key="2">
    <citation type="submission" date="2017-06" db="EMBL/GenBank/DDBJ databases">
        <title>WGS assembly of Brachypodium distachyon.</title>
        <authorList>
            <consortium name="The International Brachypodium Initiative"/>
            <person name="Lucas S."/>
            <person name="Harmon-Smith M."/>
            <person name="Lail K."/>
            <person name="Tice H."/>
            <person name="Grimwood J."/>
            <person name="Bruce D."/>
            <person name="Barry K."/>
            <person name="Shu S."/>
            <person name="Lindquist E."/>
            <person name="Wang M."/>
            <person name="Pitluck S."/>
            <person name="Vogel J.P."/>
            <person name="Garvin D.F."/>
            <person name="Mockler T.C."/>
            <person name="Schmutz J."/>
            <person name="Rokhsar D."/>
            <person name="Bevan M.W."/>
        </authorList>
    </citation>
    <scope>NUCLEOTIDE SEQUENCE</scope>
    <source>
        <strain evidence="2">Bd21</strain>
    </source>
</reference>
<feature type="region of interest" description="Disordered" evidence="1">
    <location>
        <begin position="1"/>
        <end position="25"/>
    </location>
</feature>
<dbReference type="AlphaFoldDB" id="A0A0Q3J1H7"/>
<dbReference type="EMBL" id="CM000881">
    <property type="protein sequence ID" value="KQK06524.1"/>
    <property type="molecule type" value="Genomic_DNA"/>
</dbReference>
<dbReference type="InParanoid" id="A0A0Q3J1H7"/>
<evidence type="ECO:0000313" key="2">
    <source>
        <dbReference type="EMBL" id="KQK06524.1"/>
    </source>
</evidence>
<keyword evidence="4" id="KW-1185">Reference proteome</keyword>
<organism evidence="2">
    <name type="scientific">Brachypodium distachyon</name>
    <name type="common">Purple false brome</name>
    <name type="synonym">Trachynia distachya</name>
    <dbReference type="NCBI Taxonomy" id="15368"/>
    <lineage>
        <taxon>Eukaryota</taxon>
        <taxon>Viridiplantae</taxon>
        <taxon>Streptophyta</taxon>
        <taxon>Embryophyta</taxon>
        <taxon>Tracheophyta</taxon>
        <taxon>Spermatophyta</taxon>
        <taxon>Magnoliopsida</taxon>
        <taxon>Liliopsida</taxon>
        <taxon>Poales</taxon>
        <taxon>Poaceae</taxon>
        <taxon>BOP clade</taxon>
        <taxon>Pooideae</taxon>
        <taxon>Stipodae</taxon>
        <taxon>Brachypodieae</taxon>
        <taxon>Brachypodium</taxon>
    </lineage>
</organism>
<dbReference type="EnsemblPlants" id="KQK06524">
    <property type="protein sequence ID" value="KQK06524"/>
    <property type="gene ID" value="BRADI_2g26813v3"/>
</dbReference>
<proteinExistence type="predicted"/>
<evidence type="ECO:0000313" key="4">
    <source>
        <dbReference type="Proteomes" id="UP000008810"/>
    </source>
</evidence>